<organism evidence="16 17">
    <name type="scientific">Aureliella helgolandensis</name>
    <dbReference type="NCBI Taxonomy" id="2527968"/>
    <lineage>
        <taxon>Bacteria</taxon>
        <taxon>Pseudomonadati</taxon>
        <taxon>Planctomycetota</taxon>
        <taxon>Planctomycetia</taxon>
        <taxon>Pirellulales</taxon>
        <taxon>Pirellulaceae</taxon>
        <taxon>Aureliella</taxon>
    </lineage>
</organism>
<keyword evidence="7" id="KW-0479">Metal-binding</keyword>
<dbReference type="SFLD" id="SFLDS00003">
    <property type="entry name" value="Haloacid_Dehalogenase"/>
    <property type="match status" value="1"/>
</dbReference>
<dbReference type="GO" id="GO:0036424">
    <property type="term" value="F:L-phosphoserine phosphatase activity"/>
    <property type="evidence" value="ECO:0007669"/>
    <property type="project" value="InterPro"/>
</dbReference>
<dbReference type="EC" id="3.1.3.3" evidence="4"/>
<dbReference type="NCBIfam" id="TIGR00338">
    <property type="entry name" value="serB"/>
    <property type="match status" value="1"/>
</dbReference>
<keyword evidence="8 16" id="KW-0378">Hydrolase</keyword>
<feature type="active site" description="Nucleophile" evidence="14">
    <location>
        <position position="194"/>
    </location>
</feature>
<dbReference type="InterPro" id="IPR045865">
    <property type="entry name" value="ACT-like_dom_sf"/>
</dbReference>
<gene>
    <name evidence="16" type="primary">serB</name>
    <name evidence="16" type="ORF">Q31a_10240</name>
</gene>
<evidence type="ECO:0000259" key="15">
    <source>
        <dbReference type="PROSITE" id="PS51671"/>
    </source>
</evidence>
<dbReference type="Gene3D" id="3.30.70.260">
    <property type="match status" value="2"/>
</dbReference>
<dbReference type="InterPro" id="IPR036412">
    <property type="entry name" value="HAD-like_sf"/>
</dbReference>
<evidence type="ECO:0000313" key="16">
    <source>
        <dbReference type="EMBL" id="QDV22738.1"/>
    </source>
</evidence>
<dbReference type="KEGG" id="ahel:Q31a_10240"/>
<dbReference type="RefSeq" id="WP_145074745.1">
    <property type="nucleotide sequence ID" value="NZ_CP036298.1"/>
</dbReference>
<dbReference type="PANTHER" id="PTHR43344:SF2">
    <property type="entry name" value="PHOSPHOSERINE PHOSPHATASE"/>
    <property type="match status" value="1"/>
</dbReference>
<dbReference type="GO" id="GO:0006564">
    <property type="term" value="P:L-serine biosynthetic process"/>
    <property type="evidence" value="ECO:0007669"/>
    <property type="project" value="UniProtKB-KW"/>
</dbReference>
<feature type="domain" description="ACT" evidence="15">
    <location>
        <begin position="6"/>
        <end position="89"/>
    </location>
</feature>
<name>A0A518G2B4_9BACT</name>
<dbReference type="InterPro" id="IPR023214">
    <property type="entry name" value="HAD_sf"/>
</dbReference>
<reference evidence="16 17" key="1">
    <citation type="submission" date="2019-02" db="EMBL/GenBank/DDBJ databases">
        <title>Deep-cultivation of Planctomycetes and their phenomic and genomic characterization uncovers novel biology.</title>
        <authorList>
            <person name="Wiegand S."/>
            <person name="Jogler M."/>
            <person name="Boedeker C."/>
            <person name="Pinto D."/>
            <person name="Vollmers J."/>
            <person name="Rivas-Marin E."/>
            <person name="Kohn T."/>
            <person name="Peeters S.H."/>
            <person name="Heuer A."/>
            <person name="Rast P."/>
            <person name="Oberbeckmann S."/>
            <person name="Bunk B."/>
            <person name="Jeske O."/>
            <person name="Meyerdierks A."/>
            <person name="Storesund J.E."/>
            <person name="Kallscheuer N."/>
            <person name="Luecker S."/>
            <person name="Lage O.M."/>
            <person name="Pohl T."/>
            <person name="Merkel B.J."/>
            <person name="Hornburger P."/>
            <person name="Mueller R.-W."/>
            <person name="Bruemmer F."/>
            <person name="Labrenz M."/>
            <person name="Spormann A.M."/>
            <person name="Op den Camp H."/>
            <person name="Overmann J."/>
            <person name="Amann R."/>
            <person name="Jetten M.S.M."/>
            <person name="Mascher T."/>
            <person name="Medema M.H."/>
            <person name="Devos D.P."/>
            <person name="Kaster A.-K."/>
            <person name="Ovreas L."/>
            <person name="Rohde M."/>
            <person name="Galperin M.Y."/>
            <person name="Jogler C."/>
        </authorList>
    </citation>
    <scope>NUCLEOTIDE SEQUENCE [LARGE SCALE GENOMIC DNA]</scope>
    <source>
        <strain evidence="16 17">Q31a</strain>
    </source>
</reference>
<evidence type="ECO:0000256" key="13">
    <source>
        <dbReference type="ARBA" id="ARBA00048523"/>
    </source>
</evidence>
<dbReference type="Pfam" id="PF13740">
    <property type="entry name" value="ACT_6"/>
    <property type="match status" value="1"/>
</dbReference>
<dbReference type="PANTHER" id="PTHR43344">
    <property type="entry name" value="PHOSPHOSERINE PHOSPHATASE"/>
    <property type="match status" value="1"/>
</dbReference>
<evidence type="ECO:0000256" key="5">
    <source>
        <dbReference type="ARBA" id="ARBA00015196"/>
    </source>
</evidence>
<proteinExistence type="inferred from homology"/>
<comment type="catalytic activity">
    <reaction evidence="12">
        <text>O-phospho-L-serine + H2O = L-serine + phosphate</text>
        <dbReference type="Rhea" id="RHEA:21208"/>
        <dbReference type="ChEBI" id="CHEBI:15377"/>
        <dbReference type="ChEBI" id="CHEBI:33384"/>
        <dbReference type="ChEBI" id="CHEBI:43474"/>
        <dbReference type="ChEBI" id="CHEBI:57524"/>
        <dbReference type="EC" id="3.1.3.3"/>
    </reaction>
</comment>
<dbReference type="SUPFAM" id="SSF56784">
    <property type="entry name" value="HAD-like"/>
    <property type="match status" value="1"/>
</dbReference>
<comment type="cofactor">
    <cofactor evidence="1">
        <name>Mg(2+)</name>
        <dbReference type="ChEBI" id="CHEBI:18420"/>
    </cofactor>
</comment>
<dbReference type="SFLD" id="SFLDF00029">
    <property type="entry name" value="phosphoserine_phosphatase"/>
    <property type="match status" value="1"/>
</dbReference>
<dbReference type="UniPathway" id="UPA00135">
    <property type="reaction ID" value="UER00198"/>
</dbReference>
<evidence type="ECO:0000256" key="4">
    <source>
        <dbReference type="ARBA" id="ARBA00012640"/>
    </source>
</evidence>
<dbReference type="PRINTS" id="PR00119">
    <property type="entry name" value="CATATPASE"/>
</dbReference>
<dbReference type="Proteomes" id="UP000318017">
    <property type="component" value="Chromosome"/>
</dbReference>
<dbReference type="SUPFAM" id="SSF55021">
    <property type="entry name" value="ACT-like"/>
    <property type="match status" value="1"/>
</dbReference>
<dbReference type="InterPro" id="IPR004469">
    <property type="entry name" value="PSP"/>
</dbReference>
<evidence type="ECO:0000256" key="2">
    <source>
        <dbReference type="ARBA" id="ARBA00005135"/>
    </source>
</evidence>
<sequence length="407" mass="45403">MGNIFLLRFTGEDRVGLTSELTATLAELGTEVLDINQAVIHQSLLLGMMVRVSKGTLLPEPIQDVANRLDLRVKIQSINDTDYDQWVGRQGKPRYILTLLARSIEAAHLAAVTRVITEEGLNIDVIHRLSGRPQRIEAPETPRRACVEFWLRGEPYDKPRMQARYMELSRELAIDIAWQKDDAYRRSRRLVAFDMDSTLIQAEVIDELAKEAGCGEEVAAITEMAMRGELDFDTSLRRRVATLKGLPESAMQRVAQRLQLTEGAETLLLNLRELGYRTAILSGGFSYFGNMLRDRLGFNYVHANELEIVDGKLTGQVLAPIVNGQRKADLLEQIATSEGINRRQIIAIGDGANDLPMLNRAGLGIAFHAKPIVRQEAGHAVSNLGLDAVLYLLGVRDRERVAEESKP</sequence>
<accession>A0A518G2B4</accession>
<dbReference type="OrthoDB" id="9790031at2"/>
<evidence type="ECO:0000256" key="8">
    <source>
        <dbReference type="ARBA" id="ARBA00022801"/>
    </source>
</evidence>
<dbReference type="NCBIfam" id="TIGR01488">
    <property type="entry name" value="HAD-SF-IB"/>
    <property type="match status" value="1"/>
</dbReference>
<dbReference type="AlphaFoldDB" id="A0A518G2B4"/>
<comment type="pathway">
    <text evidence="2">Amino-acid biosynthesis; L-serine biosynthesis; L-serine from 3-phospho-D-glycerate: step 3/3.</text>
</comment>
<keyword evidence="6" id="KW-0028">Amino-acid biosynthesis</keyword>
<evidence type="ECO:0000256" key="10">
    <source>
        <dbReference type="ARBA" id="ARBA00023299"/>
    </source>
</evidence>
<dbReference type="PROSITE" id="PS51671">
    <property type="entry name" value="ACT"/>
    <property type="match status" value="1"/>
</dbReference>
<feature type="active site" description="Proton donor" evidence="14">
    <location>
        <position position="196"/>
    </location>
</feature>
<dbReference type="InterPro" id="IPR050582">
    <property type="entry name" value="HAD-like_SerB"/>
</dbReference>
<evidence type="ECO:0000256" key="1">
    <source>
        <dbReference type="ARBA" id="ARBA00001946"/>
    </source>
</evidence>
<evidence type="ECO:0000256" key="3">
    <source>
        <dbReference type="ARBA" id="ARBA00009184"/>
    </source>
</evidence>
<dbReference type="GO" id="GO:0005737">
    <property type="term" value="C:cytoplasm"/>
    <property type="evidence" value="ECO:0007669"/>
    <property type="project" value="TreeGrafter"/>
</dbReference>
<dbReference type="InterPro" id="IPR002912">
    <property type="entry name" value="ACT_dom"/>
</dbReference>
<dbReference type="SFLD" id="SFLDG01136">
    <property type="entry name" value="C1.6:_Phosphoserine_Phosphatas"/>
    <property type="match status" value="1"/>
</dbReference>
<comment type="similarity">
    <text evidence="3">Belongs to the HAD-like hydrolase superfamily. SerB family.</text>
</comment>
<dbReference type="CDD" id="cd07500">
    <property type="entry name" value="HAD_PSP"/>
    <property type="match status" value="1"/>
</dbReference>
<dbReference type="GO" id="GO:0000287">
    <property type="term" value="F:magnesium ion binding"/>
    <property type="evidence" value="ECO:0007669"/>
    <property type="project" value="TreeGrafter"/>
</dbReference>
<evidence type="ECO:0000256" key="9">
    <source>
        <dbReference type="ARBA" id="ARBA00022842"/>
    </source>
</evidence>
<keyword evidence="10" id="KW-0718">Serine biosynthesis</keyword>
<dbReference type="SFLD" id="SFLDG01137">
    <property type="entry name" value="C1.6.1:_Phosphoserine_Phosphat"/>
    <property type="match status" value="1"/>
</dbReference>
<keyword evidence="17" id="KW-1185">Reference proteome</keyword>
<dbReference type="Gene3D" id="3.40.50.1000">
    <property type="entry name" value="HAD superfamily/HAD-like"/>
    <property type="match status" value="1"/>
</dbReference>
<protein>
    <recommendedName>
        <fullName evidence="5">Phosphoserine phosphatase</fullName>
        <ecNumber evidence="4">3.1.3.3</ecNumber>
    </recommendedName>
    <alternativeName>
        <fullName evidence="11">O-phosphoserine phosphohydrolase</fullName>
    </alternativeName>
</protein>
<keyword evidence="9" id="KW-0460">Magnesium</keyword>
<evidence type="ECO:0000313" key="17">
    <source>
        <dbReference type="Proteomes" id="UP000318017"/>
    </source>
</evidence>
<evidence type="ECO:0000256" key="7">
    <source>
        <dbReference type="ARBA" id="ARBA00022723"/>
    </source>
</evidence>
<dbReference type="Pfam" id="PF12710">
    <property type="entry name" value="HAD"/>
    <property type="match status" value="1"/>
</dbReference>
<comment type="catalytic activity">
    <reaction evidence="13">
        <text>O-phospho-D-serine + H2O = D-serine + phosphate</text>
        <dbReference type="Rhea" id="RHEA:24873"/>
        <dbReference type="ChEBI" id="CHEBI:15377"/>
        <dbReference type="ChEBI" id="CHEBI:35247"/>
        <dbReference type="ChEBI" id="CHEBI:43474"/>
        <dbReference type="ChEBI" id="CHEBI:58680"/>
        <dbReference type="EC" id="3.1.3.3"/>
    </reaction>
</comment>
<evidence type="ECO:0000256" key="6">
    <source>
        <dbReference type="ARBA" id="ARBA00022605"/>
    </source>
</evidence>
<evidence type="ECO:0000256" key="11">
    <source>
        <dbReference type="ARBA" id="ARBA00031693"/>
    </source>
</evidence>
<dbReference type="EMBL" id="CP036298">
    <property type="protein sequence ID" value="QDV22738.1"/>
    <property type="molecule type" value="Genomic_DNA"/>
</dbReference>
<evidence type="ECO:0000256" key="12">
    <source>
        <dbReference type="ARBA" id="ARBA00048138"/>
    </source>
</evidence>
<dbReference type="CDD" id="cd04871">
    <property type="entry name" value="ACT_PSP_2"/>
    <property type="match status" value="1"/>
</dbReference>
<evidence type="ECO:0000256" key="14">
    <source>
        <dbReference type="PIRSR" id="PIRSR604469-1"/>
    </source>
</evidence>